<evidence type="ECO:0000256" key="7">
    <source>
        <dbReference type="ARBA" id="ARBA00023150"/>
    </source>
</evidence>
<comment type="caution">
    <text evidence="10">The sequence shown here is derived from an EMBL/GenBank/DDBJ whole genome shotgun (WGS) entry which is preliminary data.</text>
</comment>
<dbReference type="PANTHER" id="PTHR19136:SF81">
    <property type="entry name" value="MOLYBDENUM COFACTOR GUANYLYLTRANSFERASE"/>
    <property type="match status" value="1"/>
</dbReference>
<keyword evidence="7 8" id="KW-0501">Molybdenum cofactor biosynthesis</keyword>
<keyword evidence="11" id="KW-1185">Reference proteome</keyword>
<comment type="cofactor">
    <cofactor evidence="8">
        <name>Mg(2+)</name>
        <dbReference type="ChEBI" id="CHEBI:18420"/>
    </cofactor>
</comment>
<evidence type="ECO:0000259" key="9">
    <source>
        <dbReference type="Pfam" id="PF12804"/>
    </source>
</evidence>
<dbReference type="GO" id="GO:0046872">
    <property type="term" value="F:metal ion binding"/>
    <property type="evidence" value="ECO:0007669"/>
    <property type="project" value="UniProtKB-KW"/>
</dbReference>
<accession>A0A5C8P253</accession>
<keyword evidence="10" id="KW-0548">Nucleotidyltransferase</keyword>
<evidence type="ECO:0000313" key="11">
    <source>
        <dbReference type="Proteomes" id="UP000321548"/>
    </source>
</evidence>
<dbReference type="Proteomes" id="UP000321548">
    <property type="component" value="Unassembled WGS sequence"/>
</dbReference>
<protein>
    <recommendedName>
        <fullName evidence="8">Molybdenum cofactor guanylyltransferase</fullName>
        <shortName evidence="8">MoCo guanylyltransferase</shortName>
        <ecNumber evidence="8">2.7.7.77</ecNumber>
    </recommendedName>
    <alternativeName>
        <fullName evidence="8">GTP:molybdopterin guanylyltransferase</fullName>
    </alternativeName>
    <alternativeName>
        <fullName evidence="8">Mo-MPT guanylyltransferase</fullName>
    </alternativeName>
    <alternativeName>
        <fullName evidence="8">Molybdopterin guanylyltransferase</fullName>
    </alternativeName>
    <alternativeName>
        <fullName evidence="8">Molybdopterin-guanine dinucleotide synthase</fullName>
        <shortName evidence="8">MGD synthase</shortName>
    </alternativeName>
</protein>
<dbReference type="OrthoDB" id="9788394at2"/>
<reference evidence="10 11" key="1">
    <citation type="submission" date="2019-06" db="EMBL/GenBank/DDBJ databases">
        <title>Quisquiliibacterium sp. nov., isolated from a maize field.</title>
        <authorList>
            <person name="Lin S.-Y."/>
            <person name="Tsai C.-F."/>
            <person name="Young C.-C."/>
        </authorList>
    </citation>
    <scope>NUCLEOTIDE SEQUENCE [LARGE SCALE GENOMIC DNA]</scope>
    <source>
        <strain evidence="10 11">CC-CFT501</strain>
    </source>
</reference>
<dbReference type="EC" id="2.7.7.77" evidence="8"/>
<proteinExistence type="inferred from homology"/>
<keyword evidence="4 8" id="KW-0547">Nucleotide-binding</keyword>
<dbReference type="NCBIfam" id="TIGR02665">
    <property type="entry name" value="molyb_mobA"/>
    <property type="match status" value="1"/>
</dbReference>
<dbReference type="GO" id="GO:0061603">
    <property type="term" value="F:molybdenum cofactor guanylyltransferase activity"/>
    <property type="evidence" value="ECO:0007669"/>
    <property type="project" value="UniProtKB-EC"/>
</dbReference>
<keyword evidence="6 8" id="KW-0342">GTP-binding</keyword>
<evidence type="ECO:0000256" key="2">
    <source>
        <dbReference type="ARBA" id="ARBA00022679"/>
    </source>
</evidence>
<dbReference type="HAMAP" id="MF_00316">
    <property type="entry name" value="MobA"/>
    <property type="match status" value="1"/>
</dbReference>
<dbReference type="InterPro" id="IPR025877">
    <property type="entry name" value="MobA-like_NTP_Trfase"/>
</dbReference>
<dbReference type="RefSeq" id="WP_147703676.1">
    <property type="nucleotide sequence ID" value="NZ_VDUY01000002.1"/>
</dbReference>
<evidence type="ECO:0000313" key="10">
    <source>
        <dbReference type="EMBL" id="TXL67367.1"/>
    </source>
</evidence>
<dbReference type="EMBL" id="VDUY01000002">
    <property type="protein sequence ID" value="TXL67367.1"/>
    <property type="molecule type" value="Genomic_DNA"/>
</dbReference>
<comment type="catalytic activity">
    <reaction evidence="8">
        <text>Mo-molybdopterin + GTP + H(+) = Mo-molybdopterin guanine dinucleotide + diphosphate</text>
        <dbReference type="Rhea" id="RHEA:34243"/>
        <dbReference type="ChEBI" id="CHEBI:15378"/>
        <dbReference type="ChEBI" id="CHEBI:33019"/>
        <dbReference type="ChEBI" id="CHEBI:37565"/>
        <dbReference type="ChEBI" id="CHEBI:71302"/>
        <dbReference type="ChEBI" id="CHEBI:71310"/>
        <dbReference type="EC" id="2.7.7.77"/>
    </reaction>
</comment>
<dbReference type="AlphaFoldDB" id="A0A5C8P253"/>
<name>A0A5C8P253_9BURK</name>
<organism evidence="10 11">
    <name type="scientific">Zeimonas arvi</name>
    <dbReference type="NCBI Taxonomy" id="2498847"/>
    <lineage>
        <taxon>Bacteria</taxon>
        <taxon>Pseudomonadati</taxon>
        <taxon>Pseudomonadota</taxon>
        <taxon>Betaproteobacteria</taxon>
        <taxon>Burkholderiales</taxon>
        <taxon>Burkholderiaceae</taxon>
        <taxon>Zeimonas</taxon>
    </lineage>
</organism>
<dbReference type="InterPro" id="IPR013482">
    <property type="entry name" value="Molybde_CF_guanTrfase"/>
</dbReference>
<comment type="domain">
    <text evidence="8">The N-terminal domain determines nucleotide recognition and specific binding, while the C-terminal domain determines the specific binding to the target protein.</text>
</comment>
<dbReference type="Pfam" id="PF12804">
    <property type="entry name" value="NTP_transf_3"/>
    <property type="match status" value="1"/>
</dbReference>
<feature type="binding site" evidence="8">
    <location>
        <position position="110"/>
    </location>
    <ligand>
        <name>Mg(2+)</name>
        <dbReference type="ChEBI" id="CHEBI:18420"/>
    </ligand>
</feature>
<evidence type="ECO:0000256" key="1">
    <source>
        <dbReference type="ARBA" id="ARBA00022490"/>
    </source>
</evidence>
<comment type="subcellular location">
    <subcellularLocation>
        <location evidence="8">Cytoplasm</location>
    </subcellularLocation>
</comment>
<dbReference type="GO" id="GO:0005525">
    <property type="term" value="F:GTP binding"/>
    <property type="evidence" value="ECO:0007669"/>
    <property type="project" value="UniProtKB-UniRule"/>
</dbReference>
<keyword evidence="5 8" id="KW-0460">Magnesium</keyword>
<dbReference type="SUPFAM" id="SSF53448">
    <property type="entry name" value="Nucleotide-diphospho-sugar transferases"/>
    <property type="match status" value="1"/>
</dbReference>
<dbReference type="CDD" id="cd02503">
    <property type="entry name" value="MobA"/>
    <property type="match status" value="1"/>
</dbReference>
<dbReference type="GO" id="GO:0005737">
    <property type="term" value="C:cytoplasm"/>
    <property type="evidence" value="ECO:0007669"/>
    <property type="project" value="UniProtKB-SubCell"/>
</dbReference>
<feature type="binding site" evidence="8">
    <location>
        <position position="110"/>
    </location>
    <ligand>
        <name>GTP</name>
        <dbReference type="ChEBI" id="CHEBI:37565"/>
    </ligand>
</feature>
<feature type="binding site" evidence="8">
    <location>
        <position position="34"/>
    </location>
    <ligand>
        <name>GTP</name>
        <dbReference type="ChEBI" id="CHEBI:37565"/>
    </ligand>
</feature>
<sequence length="211" mass="22335">MTRLPDETRALVTGLVLAGGLGRRMSADGAGVDKGLALLGGRPMIAHVIGRLAPQVGALLINANRNADRYAAFGHPVIPDAIEGYAGPLAGLHAGMRAAATPWIVTAPCDSPFLPEDLVARLWHALQGAPGGPAQLAVARTRDGQAHPVFALAECSLLANLEAFLASGRRKIDAWYAPLRVVEVDFPDEASFRNINTQEELRQNESPPARD</sequence>
<keyword evidence="3 8" id="KW-0479">Metal-binding</keyword>
<keyword evidence="2 8" id="KW-0808">Transferase</keyword>
<comment type="function">
    <text evidence="8">Transfers a GMP moiety from GTP to Mo-molybdopterin (Mo-MPT) cofactor (Moco or molybdenum cofactor) to form Mo-molybdopterin guanine dinucleotide (Mo-MGD) cofactor.</text>
</comment>
<comment type="subunit">
    <text evidence="8">Monomer.</text>
</comment>
<evidence type="ECO:0000256" key="4">
    <source>
        <dbReference type="ARBA" id="ARBA00022741"/>
    </source>
</evidence>
<feature type="domain" description="MobA-like NTP transferase" evidence="9">
    <location>
        <begin position="14"/>
        <end position="174"/>
    </location>
</feature>
<evidence type="ECO:0000256" key="3">
    <source>
        <dbReference type="ARBA" id="ARBA00022723"/>
    </source>
</evidence>
<gene>
    <name evidence="8 10" type="primary">mobA</name>
    <name evidence="10" type="ORF">FHP08_07145</name>
</gene>
<evidence type="ECO:0000256" key="6">
    <source>
        <dbReference type="ARBA" id="ARBA00023134"/>
    </source>
</evidence>
<feature type="binding site" evidence="8">
    <location>
        <begin position="17"/>
        <end position="19"/>
    </location>
    <ligand>
        <name>GTP</name>
        <dbReference type="ChEBI" id="CHEBI:37565"/>
    </ligand>
</feature>
<keyword evidence="1 8" id="KW-0963">Cytoplasm</keyword>
<dbReference type="GO" id="GO:1902758">
    <property type="term" value="P:bis(molybdopterin guanine dinucleotide)molybdenum biosynthetic process"/>
    <property type="evidence" value="ECO:0007669"/>
    <property type="project" value="TreeGrafter"/>
</dbReference>
<feature type="binding site" evidence="8">
    <location>
        <position position="80"/>
    </location>
    <ligand>
        <name>GTP</name>
        <dbReference type="ChEBI" id="CHEBI:37565"/>
    </ligand>
</feature>
<comment type="similarity">
    <text evidence="8">Belongs to the MobA family.</text>
</comment>
<feature type="binding site" evidence="8">
    <location>
        <position position="62"/>
    </location>
    <ligand>
        <name>GTP</name>
        <dbReference type="ChEBI" id="CHEBI:37565"/>
    </ligand>
</feature>
<evidence type="ECO:0000256" key="8">
    <source>
        <dbReference type="HAMAP-Rule" id="MF_00316"/>
    </source>
</evidence>
<evidence type="ECO:0000256" key="5">
    <source>
        <dbReference type="ARBA" id="ARBA00022842"/>
    </source>
</evidence>
<dbReference type="Gene3D" id="3.90.550.10">
    <property type="entry name" value="Spore Coat Polysaccharide Biosynthesis Protein SpsA, Chain A"/>
    <property type="match status" value="1"/>
</dbReference>
<dbReference type="PANTHER" id="PTHR19136">
    <property type="entry name" value="MOLYBDENUM COFACTOR GUANYLYLTRANSFERASE"/>
    <property type="match status" value="1"/>
</dbReference>
<dbReference type="InterPro" id="IPR029044">
    <property type="entry name" value="Nucleotide-diphossugar_trans"/>
</dbReference>